<accession>A0A097EXQ9</accession>
<keyword evidence="2" id="KW-1185">Reference proteome</keyword>
<protein>
    <submittedName>
        <fullName evidence="1">Uncharacterized protein</fullName>
    </submittedName>
</protein>
<dbReference type="GeneID" id="22111340"/>
<dbReference type="EMBL" id="KM507819">
    <property type="protein sequence ID" value="AIT14190.1"/>
    <property type="molecule type" value="Genomic_DNA"/>
</dbReference>
<gene>
    <name evidence="1" type="primary">300</name>
    <name evidence="1" type="ORF">PBI_121Q_300</name>
</gene>
<dbReference type="RefSeq" id="YP_009101887.1">
    <property type="nucleotide sequence ID" value="NC_025447.1"/>
</dbReference>
<name>A0A097EXQ9_9CAUD</name>
<sequence>MKEFLFEVVFQGVGSNQLIRSSGYNVNQAWNNIKQMYPNAITYRNPKQV</sequence>
<dbReference type="KEGG" id="vg:22111340"/>
<reference evidence="1 2" key="1">
    <citation type="submission" date="2014-09" db="EMBL/GenBank/DDBJ databases">
        <authorList>
            <person name="Lapin J.S."/>
            <person name="Pope W.H."/>
            <person name="Hua J."/>
            <person name="Ford M.E."/>
            <person name="Conway J.F."/>
            <person name="Hatfull G.F."/>
            <person name="Hendrix R.W."/>
        </authorList>
    </citation>
    <scope>NUCLEOTIDE SEQUENCE [LARGE SCALE GENOMIC DNA]</scope>
</reference>
<dbReference type="Proteomes" id="UP000029889">
    <property type="component" value="Segment"/>
</dbReference>
<proteinExistence type="predicted"/>
<organism evidence="1 2">
    <name type="scientific">Escherichia phage 121Q</name>
    <dbReference type="NCBI Taxonomy" id="1555202"/>
    <lineage>
        <taxon>Viruses</taxon>
        <taxon>Duplodnaviria</taxon>
        <taxon>Heunggongvirae</taxon>
        <taxon>Uroviricota</taxon>
        <taxon>Caudoviricetes</taxon>
        <taxon>Asteriusvirus</taxon>
        <taxon>Asteriusvirus av121Q</taxon>
    </lineage>
</organism>
<evidence type="ECO:0000313" key="1">
    <source>
        <dbReference type="EMBL" id="AIT14190.1"/>
    </source>
</evidence>
<evidence type="ECO:0000313" key="2">
    <source>
        <dbReference type="Proteomes" id="UP000029889"/>
    </source>
</evidence>